<feature type="compositionally biased region" description="Polar residues" evidence="10">
    <location>
        <begin position="948"/>
        <end position="957"/>
    </location>
</feature>
<comment type="similarity">
    <text evidence="8">Belongs to the BET family.</text>
</comment>
<sequence>MQGFQRLSQFGSKNTLVVPETESGTGRRCAVSTEPPLSKKRPQTLRSGLPPPAVPLEMSDVMRPPMNTTGGNPPPPEYKNPKKPGRLTNQLQYLDKVVVRALWRHHFSWPFRFPVDAVRLQLPDYYTIIKKPMDLNTIKKRLENNYYWKAMECIEDFNSMFTNCYLYNRPGDDIVLMAQALEKHFLEKVADMPQEETEMSAVTTKAPGKGRKSLSGLVKQRPQSPVSEVVFQQTVTVIPPEALHTMPSTPLSAQLSAKIKKGVKRKADTTTPVGSTLPSCEPSPCVDEAKALKVISRRGSGRPIKPPRKDLPDSPQQHHHGAKRAKLSERLKHCNTILKEMFAKKHYAYAWPFYKPVDVEGLCLHDYYDIVQQPMDMGTIKRKMDTREYTDALQFAADVRLMFSNCYKYNPPTHEVVAMAQRLQEVFESRFAKIPPEPVKSDLPVRPLSQKEKRPVKSPSSSESSDSSSDSDSSSESEEDEEEREKRLANLQEQLKAVHEQLQLLTQVPLLKPKKKEKSKDKKRKKEKEATKRKWDDTKGHKTKTKGQKKGSKASRQKDAIELSEDEAPALPMSYEEKRRLSLDINKLPGDKLGKVVTIIKAREPALRDTNPEEIEIDFEMLKPSTLRMLEAFVQTCLRKRRKSSSQKQAAKPKGEKHDTKKEADKQNGGEELTKRTKAKNEAPSAVSEMGQSSRLSDSSSSSSSSDSSSSDSSSSDSSDSESEKKAKRKHHKTGAHKKKVKTKESQRAGLLKEGPVGEDPSQASLQTSGSSDLPHSAREVSASTAESKSLTQKRHGILPPTECIVSPPALHSCLPPQPAPPSTKAAPLPRKNRTGPHTQPPIEQDSVMTTSSPTTPNPNTPTPSHRDASDTPAETIPLFCGTSATSSPYLSPTDTSAPIPQPLSQESGLEPSSPGPLENPLKPSSGTQQEEVPRLLSPLTSPPCVATTPTEPNTLAPQKDEPVGDPSLQSKLQGTRHHDGEDQLRPNADLVKPSQPKKDIVLKNADSWASLAKMASLAPSTLKASKESFQQFRKVAMEKEERERALRRQQLDAGRDRKPQERNGPQQPLRSEPEPPTRQDSVESGELPIIAAILDQPKVTEEQPAEAKPSTPPPQPGTQSSMDRQREMARKREQERRRREAMSGVIDMTMQSDIMATFEKSHSSSLSYKLTGILSPFATPTCPAPSTSEPEVQDA</sequence>
<feature type="compositionally biased region" description="Low complexity" evidence="10">
    <location>
        <begin position="460"/>
        <end position="472"/>
    </location>
</feature>
<keyword evidence="7" id="KW-0539">Nucleus</keyword>
<evidence type="ECO:0000259" key="11">
    <source>
        <dbReference type="PROSITE" id="PS50014"/>
    </source>
</evidence>
<keyword evidence="3" id="KW-0156">Chromatin regulator</keyword>
<feature type="compositionally biased region" description="Polar residues" evidence="10">
    <location>
        <begin position="883"/>
        <end position="908"/>
    </location>
</feature>
<feature type="region of interest" description="Disordered" evidence="10">
    <location>
        <begin position="296"/>
        <end position="326"/>
    </location>
</feature>
<protein>
    <submittedName>
        <fullName evidence="13">Uncharacterized protein</fullName>
    </submittedName>
</protein>
<dbReference type="FunFam" id="1.20.1270.220:FF:000001">
    <property type="entry name" value="bromodomain-containing protein 2 isoform X1"/>
    <property type="match status" value="1"/>
</dbReference>
<dbReference type="Gene3D" id="1.20.1270.220">
    <property type="match status" value="1"/>
</dbReference>
<comment type="caution">
    <text evidence="13">The sequence shown here is derived from an EMBL/GenBank/DDBJ whole genome shotgun (WGS) entry which is preliminary data.</text>
</comment>
<dbReference type="Pfam" id="PF17105">
    <property type="entry name" value="BRD4_CDT"/>
    <property type="match status" value="1"/>
</dbReference>
<evidence type="ECO:0000256" key="9">
    <source>
        <dbReference type="PROSITE-ProRule" id="PRU00035"/>
    </source>
</evidence>
<feature type="region of interest" description="Disordered" evidence="10">
    <location>
        <begin position="507"/>
        <end position="575"/>
    </location>
</feature>
<dbReference type="FunFam" id="1.20.920.10:FF:000003">
    <property type="entry name" value="Bromodomain-containing protein 2"/>
    <property type="match status" value="1"/>
</dbReference>
<keyword evidence="2" id="KW-0677">Repeat</keyword>
<evidence type="ECO:0000256" key="8">
    <source>
        <dbReference type="ARBA" id="ARBA00044509"/>
    </source>
</evidence>
<dbReference type="GO" id="GO:0005634">
    <property type="term" value="C:nucleus"/>
    <property type="evidence" value="ECO:0007669"/>
    <property type="project" value="UniProtKB-SubCell"/>
</dbReference>
<evidence type="ECO:0000313" key="13">
    <source>
        <dbReference type="EMBL" id="KAG5275896.1"/>
    </source>
</evidence>
<dbReference type="PROSITE" id="PS50014">
    <property type="entry name" value="BROMODOMAIN_2"/>
    <property type="match status" value="2"/>
</dbReference>
<feature type="compositionally biased region" description="Basic residues" evidence="10">
    <location>
        <begin position="512"/>
        <end position="526"/>
    </location>
</feature>
<dbReference type="PROSITE" id="PS51525">
    <property type="entry name" value="NET"/>
    <property type="match status" value="1"/>
</dbReference>
<feature type="region of interest" description="Disordered" evidence="10">
    <location>
        <begin position="1"/>
        <end position="86"/>
    </location>
</feature>
<dbReference type="Proteomes" id="UP000823561">
    <property type="component" value="Chromosome 9"/>
</dbReference>
<dbReference type="Pfam" id="PF00439">
    <property type="entry name" value="Bromodomain"/>
    <property type="match status" value="2"/>
</dbReference>
<dbReference type="GO" id="GO:0006338">
    <property type="term" value="P:chromatin remodeling"/>
    <property type="evidence" value="ECO:0007669"/>
    <property type="project" value="TreeGrafter"/>
</dbReference>
<evidence type="ECO:0000256" key="1">
    <source>
        <dbReference type="ARBA" id="ARBA00004123"/>
    </source>
</evidence>
<gene>
    <name evidence="13" type="ORF">AALO_G00125720</name>
</gene>
<evidence type="ECO:0000256" key="6">
    <source>
        <dbReference type="ARBA" id="ARBA00023163"/>
    </source>
</evidence>
<name>A0AAV6GQ28_9TELE</name>
<accession>A0AAV6GQ28</accession>
<feature type="domain" description="Bromo" evidence="11">
    <location>
        <begin position="103"/>
        <end position="175"/>
    </location>
</feature>
<dbReference type="InterPro" id="IPR043509">
    <property type="entry name" value="Bromo_Brdt_II"/>
</dbReference>
<feature type="compositionally biased region" description="Low complexity" evidence="10">
    <location>
        <begin position="693"/>
        <end position="718"/>
    </location>
</feature>
<dbReference type="PRINTS" id="PR00503">
    <property type="entry name" value="BROMODOMAIN"/>
</dbReference>
<dbReference type="InterPro" id="IPR036427">
    <property type="entry name" value="Bromodomain-like_sf"/>
</dbReference>
<dbReference type="PROSITE" id="PS00633">
    <property type="entry name" value="BROMODOMAIN_1"/>
    <property type="match status" value="2"/>
</dbReference>
<feature type="compositionally biased region" description="Polar residues" evidence="10">
    <location>
        <begin position="762"/>
        <end position="774"/>
    </location>
</feature>
<feature type="domain" description="Bromo" evidence="11">
    <location>
        <begin position="345"/>
        <end position="417"/>
    </location>
</feature>
<dbReference type="InterPro" id="IPR038336">
    <property type="entry name" value="NET_sf"/>
</dbReference>
<feature type="compositionally biased region" description="Polar residues" evidence="10">
    <location>
        <begin position="782"/>
        <end position="791"/>
    </location>
</feature>
<dbReference type="CDD" id="cd05498">
    <property type="entry name" value="Bromo_Brdt_II_like"/>
    <property type="match status" value="1"/>
</dbReference>
<evidence type="ECO:0000256" key="7">
    <source>
        <dbReference type="ARBA" id="ARBA00023242"/>
    </source>
</evidence>
<evidence type="ECO:0000256" key="10">
    <source>
        <dbReference type="SAM" id="MobiDB-lite"/>
    </source>
</evidence>
<feature type="compositionally biased region" description="Acidic residues" evidence="10">
    <location>
        <begin position="473"/>
        <end position="483"/>
    </location>
</feature>
<feature type="region of interest" description="Disordered" evidence="10">
    <location>
        <begin position="638"/>
        <end position="999"/>
    </location>
</feature>
<evidence type="ECO:0000313" key="14">
    <source>
        <dbReference type="Proteomes" id="UP000823561"/>
    </source>
</evidence>
<dbReference type="Pfam" id="PF17035">
    <property type="entry name" value="BET"/>
    <property type="match status" value="1"/>
</dbReference>
<feature type="compositionally biased region" description="Basic and acidic residues" evidence="10">
    <location>
        <begin position="1072"/>
        <end position="1082"/>
    </location>
</feature>
<dbReference type="InterPro" id="IPR043508">
    <property type="entry name" value="Bromo_Brdt_I"/>
</dbReference>
<keyword evidence="6" id="KW-0804">Transcription</keyword>
<dbReference type="InterPro" id="IPR027353">
    <property type="entry name" value="NET_dom"/>
</dbReference>
<feature type="compositionally biased region" description="Basic residues" evidence="10">
    <location>
        <begin position="541"/>
        <end position="555"/>
    </location>
</feature>
<dbReference type="PANTHER" id="PTHR22880:SF143">
    <property type="entry name" value="BROMODOMAIN-CONTAINING PROTEIN 4"/>
    <property type="match status" value="1"/>
</dbReference>
<feature type="compositionally biased region" description="Basic and acidic residues" evidence="10">
    <location>
        <begin position="1124"/>
        <end position="1142"/>
    </location>
</feature>
<feature type="compositionally biased region" description="Polar residues" evidence="10">
    <location>
        <begin position="1"/>
        <end position="15"/>
    </location>
</feature>
<proteinExistence type="inferred from homology"/>
<dbReference type="SMART" id="SM00297">
    <property type="entry name" value="BROMO"/>
    <property type="match status" value="2"/>
</dbReference>
<evidence type="ECO:0000256" key="4">
    <source>
        <dbReference type="ARBA" id="ARBA00023015"/>
    </source>
</evidence>
<feature type="region of interest" description="Disordered" evidence="10">
    <location>
        <begin position="438"/>
        <end position="487"/>
    </location>
</feature>
<dbReference type="AlphaFoldDB" id="A0AAV6GQ28"/>
<feature type="region of interest" description="Disordered" evidence="10">
    <location>
        <begin position="199"/>
        <end position="219"/>
    </location>
</feature>
<dbReference type="CDD" id="cd05497">
    <property type="entry name" value="Bromo_Brdt_I_like"/>
    <property type="match status" value="1"/>
</dbReference>
<evidence type="ECO:0000256" key="3">
    <source>
        <dbReference type="ARBA" id="ARBA00022853"/>
    </source>
</evidence>
<dbReference type="GO" id="GO:0000785">
    <property type="term" value="C:chromatin"/>
    <property type="evidence" value="ECO:0007669"/>
    <property type="project" value="TreeGrafter"/>
</dbReference>
<comment type="subcellular location">
    <subcellularLocation>
        <location evidence="1">Nucleus</location>
    </subcellularLocation>
</comment>
<dbReference type="GO" id="GO:0006355">
    <property type="term" value="P:regulation of DNA-templated transcription"/>
    <property type="evidence" value="ECO:0007669"/>
    <property type="project" value="TreeGrafter"/>
</dbReference>
<dbReference type="Gene3D" id="1.20.920.10">
    <property type="entry name" value="Bromodomain-like"/>
    <property type="match status" value="2"/>
</dbReference>
<feature type="compositionally biased region" description="Basic and acidic residues" evidence="10">
    <location>
        <begin position="653"/>
        <end position="681"/>
    </location>
</feature>
<evidence type="ECO:0000256" key="5">
    <source>
        <dbReference type="ARBA" id="ARBA00023117"/>
    </source>
</evidence>
<dbReference type="InterPro" id="IPR001487">
    <property type="entry name" value="Bromodomain"/>
</dbReference>
<feature type="compositionally biased region" description="Basic residues" evidence="10">
    <location>
        <begin position="726"/>
        <end position="742"/>
    </location>
</feature>
<keyword evidence="14" id="KW-1185">Reference proteome</keyword>
<feature type="compositionally biased region" description="Basic and acidic residues" evidence="10">
    <location>
        <begin position="527"/>
        <end position="540"/>
    </location>
</feature>
<dbReference type="InterPro" id="IPR031354">
    <property type="entry name" value="BRD4_CDT"/>
</dbReference>
<feature type="compositionally biased region" description="Basic and acidic residues" evidence="10">
    <location>
        <begin position="1036"/>
        <end position="1062"/>
    </location>
</feature>
<dbReference type="FunFam" id="1.20.920.10:FF:000002">
    <property type="entry name" value="Bromodomain-containing protein 4"/>
    <property type="match status" value="1"/>
</dbReference>
<feature type="region of interest" description="Disordered" evidence="10">
    <location>
        <begin position="1036"/>
        <end position="1149"/>
    </location>
</feature>
<organism evidence="13 14">
    <name type="scientific">Alosa alosa</name>
    <name type="common">allis shad</name>
    <dbReference type="NCBI Taxonomy" id="278164"/>
    <lineage>
        <taxon>Eukaryota</taxon>
        <taxon>Metazoa</taxon>
        <taxon>Chordata</taxon>
        <taxon>Craniata</taxon>
        <taxon>Vertebrata</taxon>
        <taxon>Euteleostomi</taxon>
        <taxon>Actinopterygii</taxon>
        <taxon>Neopterygii</taxon>
        <taxon>Teleostei</taxon>
        <taxon>Clupei</taxon>
        <taxon>Clupeiformes</taxon>
        <taxon>Clupeoidei</taxon>
        <taxon>Clupeidae</taxon>
        <taxon>Alosa</taxon>
    </lineage>
</organism>
<dbReference type="EMBL" id="JADWDJ010000009">
    <property type="protein sequence ID" value="KAG5275896.1"/>
    <property type="molecule type" value="Genomic_DNA"/>
</dbReference>
<dbReference type="PANTHER" id="PTHR22880">
    <property type="entry name" value="FALZ-RELATED BROMODOMAIN-CONTAINING PROTEINS"/>
    <property type="match status" value="1"/>
</dbReference>
<dbReference type="InterPro" id="IPR050935">
    <property type="entry name" value="Bromo_chromatin_reader"/>
</dbReference>
<feature type="domain" description="NET" evidence="12">
    <location>
        <begin position="563"/>
        <end position="645"/>
    </location>
</feature>
<dbReference type="InterPro" id="IPR018359">
    <property type="entry name" value="Bromodomain_CS"/>
</dbReference>
<keyword evidence="5 9" id="KW-0103">Bromodomain</keyword>
<reference evidence="13" key="1">
    <citation type="submission" date="2020-10" db="EMBL/GenBank/DDBJ databases">
        <title>Chromosome-scale genome assembly of the Allis shad, Alosa alosa.</title>
        <authorList>
            <person name="Margot Z."/>
            <person name="Christophe K."/>
            <person name="Cabau C."/>
            <person name="Louis A."/>
            <person name="Berthelot C."/>
            <person name="Parey E."/>
            <person name="Roest Crollius H."/>
            <person name="Montfort J."/>
            <person name="Robinson-Rechavi M."/>
            <person name="Bucao C."/>
            <person name="Bouchez O."/>
            <person name="Gislard M."/>
            <person name="Lluch J."/>
            <person name="Milhes M."/>
            <person name="Lampietro C."/>
            <person name="Lopez Roques C."/>
            <person name="Donnadieu C."/>
            <person name="Braasch I."/>
            <person name="Desvignes T."/>
            <person name="Postlethwait J."/>
            <person name="Bobe J."/>
            <person name="Guiguen Y."/>
        </authorList>
    </citation>
    <scope>NUCLEOTIDE SEQUENCE</scope>
    <source>
        <strain evidence="13">M-15738</strain>
        <tissue evidence="13">Blood</tissue>
    </source>
</reference>
<dbReference type="SUPFAM" id="SSF47370">
    <property type="entry name" value="Bromodomain"/>
    <property type="match status" value="2"/>
</dbReference>
<keyword evidence="4" id="KW-0805">Transcription regulation</keyword>
<evidence type="ECO:0000256" key="2">
    <source>
        <dbReference type="ARBA" id="ARBA00022737"/>
    </source>
</evidence>
<evidence type="ECO:0000259" key="12">
    <source>
        <dbReference type="PROSITE" id="PS51525"/>
    </source>
</evidence>